<evidence type="ECO:0000313" key="2">
    <source>
        <dbReference type="Proteomes" id="UP001379533"/>
    </source>
</evidence>
<dbReference type="Proteomes" id="UP001379533">
    <property type="component" value="Chromosome"/>
</dbReference>
<dbReference type="RefSeq" id="WP_394845435.1">
    <property type="nucleotide sequence ID" value="NZ_CP089982.1"/>
</dbReference>
<accession>A0ABZ2KB94</accession>
<keyword evidence="2" id="KW-1185">Reference proteome</keyword>
<dbReference type="EMBL" id="CP089982">
    <property type="protein sequence ID" value="WXA94825.1"/>
    <property type="molecule type" value="Genomic_DNA"/>
</dbReference>
<organism evidence="1 2">
    <name type="scientific">Pendulispora brunnea</name>
    <dbReference type="NCBI Taxonomy" id="2905690"/>
    <lineage>
        <taxon>Bacteria</taxon>
        <taxon>Pseudomonadati</taxon>
        <taxon>Myxococcota</taxon>
        <taxon>Myxococcia</taxon>
        <taxon>Myxococcales</taxon>
        <taxon>Sorangiineae</taxon>
        <taxon>Pendulisporaceae</taxon>
        <taxon>Pendulispora</taxon>
    </lineage>
</organism>
<reference evidence="1 2" key="1">
    <citation type="submission" date="2021-12" db="EMBL/GenBank/DDBJ databases">
        <title>Discovery of the Pendulisporaceae a myxobacterial family with distinct sporulation behavior and unique specialized metabolism.</title>
        <authorList>
            <person name="Garcia R."/>
            <person name="Popoff A."/>
            <person name="Bader C.D."/>
            <person name="Loehr J."/>
            <person name="Walesch S."/>
            <person name="Walt C."/>
            <person name="Boldt J."/>
            <person name="Bunk B."/>
            <person name="Haeckl F.J.F.P.J."/>
            <person name="Gunesch A.P."/>
            <person name="Birkelbach J."/>
            <person name="Nuebel U."/>
            <person name="Pietschmann T."/>
            <person name="Bach T."/>
            <person name="Mueller R."/>
        </authorList>
    </citation>
    <scope>NUCLEOTIDE SEQUENCE [LARGE SCALE GENOMIC DNA]</scope>
    <source>
        <strain evidence="1 2">MSr12523</strain>
    </source>
</reference>
<name>A0ABZ2KB94_9BACT</name>
<proteinExistence type="predicted"/>
<gene>
    <name evidence="1" type="ORF">LZC95_51440</name>
</gene>
<evidence type="ECO:0000313" key="1">
    <source>
        <dbReference type="EMBL" id="WXA94825.1"/>
    </source>
</evidence>
<sequence>MSSAGKHVREQVRMLQGFDVGRMPEKHPPQSAPQRPVFAAFPSFAALFPTSPRSGEPRYSSLLGCSPADAAQSVQAVRDAVARSGEHVDAEIHELLADRNWRVQVVGAVALLIAGLNRRRKAELWAAFDRGSWVSPQLAAVGHLIDPDFDARARERIDTVIERVRRDVESGIESVDDWLAKATMALVQLCEWRETAASWIRERTENEMLQRIAARDVDKGGFIAQHWANAVGELLPSVRRSKSSALAAACYRAMRGLEGEVLRFVDDMIDILAFATTIEARGHGRNAIEFIVGSDTSWIWMDLANSFFRSVCARLAVSFAVASGGSPMPYGGHVVAPMTIRHTVFDVEMTMKNNPGDTWFRLTAHPSEWDPVQSDLRPHGIRLRAHETWTVRRLGERNTWIAHSFQYSQRPPDQAPISVAFAVHPTDDSVDAFASQIMGRRVQQGYPERFDAEIAGATCLGFAWTDGILSIESYFVSVVPGEILEVSFAADPHQSPLGASPRAVYDALSGYVRIEQEQICRGS</sequence>
<protein>
    <submittedName>
        <fullName evidence="1">Uncharacterized protein</fullName>
    </submittedName>
</protein>